<dbReference type="InterPro" id="IPR042092">
    <property type="entry name" value="PsdUridine_s_RsuA/RluB/E/F_cat"/>
</dbReference>
<dbReference type="CDD" id="cd00165">
    <property type="entry name" value="S4"/>
    <property type="match status" value="1"/>
</dbReference>
<dbReference type="EC" id="5.4.99.-" evidence="5"/>
<evidence type="ECO:0000313" key="7">
    <source>
        <dbReference type="EMBL" id="EGV00098.1"/>
    </source>
</evidence>
<dbReference type="Gene3D" id="3.10.290.10">
    <property type="entry name" value="RNA-binding S4 domain"/>
    <property type="match status" value="1"/>
</dbReference>
<accession>F9UK93</accession>
<dbReference type="STRING" id="1037410.MCSF7_01521"/>
<keyword evidence="8" id="KW-1185">Reference proteome</keyword>
<dbReference type="InterPro" id="IPR050343">
    <property type="entry name" value="RsuA_PseudoU_synthase"/>
</dbReference>
<dbReference type="NCBIfam" id="TIGR00093">
    <property type="entry name" value="pseudouridine synthase"/>
    <property type="match status" value="1"/>
</dbReference>
<dbReference type="Pfam" id="PF00849">
    <property type="entry name" value="PseudoU_synth_2"/>
    <property type="match status" value="1"/>
</dbReference>
<dbReference type="Proteomes" id="UP000004978">
    <property type="component" value="Unassembled WGS sequence"/>
</dbReference>
<evidence type="ECO:0000256" key="3">
    <source>
        <dbReference type="ARBA" id="ARBA00023235"/>
    </source>
</evidence>
<protein>
    <recommendedName>
        <fullName evidence="5">Pseudouridine synthase</fullName>
        <ecNumber evidence="5">5.4.99.-</ecNumber>
    </recommendedName>
</protein>
<dbReference type="InterPro" id="IPR020103">
    <property type="entry name" value="PsdUridine_synth_cat_dom_sf"/>
</dbReference>
<dbReference type="SUPFAM" id="SSF55120">
    <property type="entry name" value="Pseudouridine synthase"/>
    <property type="match status" value="1"/>
</dbReference>
<dbReference type="AlphaFoldDB" id="F9UK93"/>
<feature type="domain" description="Pseudouridine synthase RsuA/RluA-like" evidence="6">
    <location>
        <begin position="66"/>
        <end position="195"/>
    </location>
</feature>
<evidence type="ECO:0000256" key="5">
    <source>
        <dbReference type="RuleBase" id="RU003887"/>
    </source>
</evidence>
<dbReference type="InterPro" id="IPR036986">
    <property type="entry name" value="S4_RNA-bd_sf"/>
</dbReference>
<keyword evidence="3 5" id="KW-0413">Isomerase</keyword>
<evidence type="ECO:0000256" key="4">
    <source>
        <dbReference type="PROSITE-ProRule" id="PRU00182"/>
    </source>
</evidence>
<evidence type="ECO:0000259" key="6">
    <source>
        <dbReference type="Pfam" id="PF00849"/>
    </source>
</evidence>
<dbReference type="RefSeq" id="WP_006608711.1">
    <property type="nucleotide sequence ID" value="NZ_AFXA01000011.1"/>
</dbReference>
<dbReference type="PROSITE" id="PS01149">
    <property type="entry name" value="PSI_RSU"/>
    <property type="match status" value="1"/>
</dbReference>
<name>F9UK93_9BACT</name>
<dbReference type="Gene3D" id="3.30.70.1560">
    <property type="entry name" value="Alpha-L RNA-binding motif"/>
    <property type="match status" value="1"/>
</dbReference>
<organism evidence="7 8">
    <name type="scientific">Mycoplasmopsis columbina SF7</name>
    <dbReference type="NCBI Taxonomy" id="1037410"/>
    <lineage>
        <taxon>Bacteria</taxon>
        <taxon>Bacillati</taxon>
        <taxon>Mycoplasmatota</taxon>
        <taxon>Mycoplasmoidales</taxon>
        <taxon>Metamycoplasmataceae</taxon>
        <taxon>Mycoplasmopsis</taxon>
    </lineage>
</organism>
<dbReference type="SUPFAM" id="SSF55174">
    <property type="entry name" value="Alpha-L RNA-binding motif"/>
    <property type="match status" value="1"/>
</dbReference>
<sequence>MFSKKERIEKIIANYSHFSRSEVKKLIKEKRIKVNDVVINELIKIDIEIDQIKIDDIVLNIEQLVYFLMNKPKGVICSHDNKEGQTIYDILDEVDKNIKGLNTFGRLDKDTTGLILISNDGKLNHELTSSKKEVWKTYLVTLNKNFDQNDLLKLEKGIVLDGKPLKESKAKIIENNKIELEIQEGKYHQVKRMLATLNYDVIDLHRTKFDKWNLDDFNLKIGEYVKIKIN</sequence>
<comment type="similarity">
    <text evidence="1 5">Belongs to the pseudouridine synthase RsuA family.</text>
</comment>
<comment type="caution">
    <text evidence="7">The sequence shown here is derived from an EMBL/GenBank/DDBJ whole genome shotgun (WGS) entry which is preliminary data.</text>
</comment>
<dbReference type="InterPro" id="IPR018496">
    <property type="entry name" value="PsdUridine_synth_RsuA/RluB_CS"/>
</dbReference>
<dbReference type="PANTHER" id="PTHR47683">
    <property type="entry name" value="PSEUDOURIDINE SYNTHASE FAMILY PROTEIN-RELATED"/>
    <property type="match status" value="1"/>
</dbReference>
<dbReference type="eggNOG" id="COG1187">
    <property type="taxonomic scope" value="Bacteria"/>
</dbReference>
<proteinExistence type="inferred from homology"/>
<dbReference type="GO" id="GO:0120159">
    <property type="term" value="F:rRNA pseudouridine synthase activity"/>
    <property type="evidence" value="ECO:0007669"/>
    <property type="project" value="UniProtKB-ARBA"/>
</dbReference>
<dbReference type="InterPro" id="IPR020094">
    <property type="entry name" value="TruA/RsuA/RluB/E/F_N"/>
</dbReference>
<dbReference type="InterPro" id="IPR006145">
    <property type="entry name" value="PsdUridine_synth_RsuA/RluA"/>
</dbReference>
<evidence type="ECO:0000256" key="2">
    <source>
        <dbReference type="ARBA" id="ARBA00022884"/>
    </source>
</evidence>
<evidence type="ECO:0000256" key="1">
    <source>
        <dbReference type="ARBA" id="ARBA00008348"/>
    </source>
</evidence>
<dbReference type="InterPro" id="IPR000748">
    <property type="entry name" value="PsdUridine_synth_RsuA/RluB/E/F"/>
</dbReference>
<keyword evidence="2 4" id="KW-0694">RNA-binding</keyword>
<gene>
    <name evidence="7" type="ORF">MCSF7_01521</name>
</gene>
<dbReference type="PROSITE" id="PS50889">
    <property type="entry name" value="S4"/>
    <property type="match status" value="1"/>
</dbReference>
<evidence type="ECO:0000313" key="8">
    <source>
        <dbReference type="Proteomes" id="UP000004978"/>
    </source>
</evidence>
<reference evidence="7 8" key="1">
    <citation type="journal article" date="2013" name="Genome Announc.">
        <title>Genome Sequence of Mycoplasma columbinum Strain SF7.</title>
        <authorList>
            <person name="Guo Z."/>
            <person name="Xu X."/>
            <person name="Zheng Q."/>
            <person name="Li T."/>
            <person name="Kuang S."/>
            <person name="Zhang Z."/>
            <person name="Chen Y."/>
            <person name="Lu X."/>
            <person name="Zhou R."/>
            <person name="Bi D."/>
            <person name="Jin H."/>
        </authorList>
    </citation>
    <scope>NUCLEOTIDE SEQUENCE [LARGE SCALE GENOMIC DNA]</scope>
    <source>
        <strain evidence="7 8">SF7</strain>
    </source>
</reference>
<dbReference type="EMBL" id="AFXA01000011">
    <property type="protein sequence ID" value="EGV00098.1"/>
    <property type="molecule type" value="Genomic_DNA"/>
</dbReference>
<dbReference type="GO" id="GO:0000455">
    <property type="term" value="P:enzyme-directed rRNA pseudouridine synthesis"/>
    <property type="evidence" value="ECO:0007669"/>
    <property type="project" value="UniProtKB-ARBA"/>
</dbReference>
<dbReference type="GO" id="GO:0003723">
    <property type="term" value="F:RNA binding"/>
    <property type="evidence" value="ECO:0007669"/>
    <property type="project" value="UniProtKB-KW"/>
</dbReference>
<dbReference type="PANTHER" id="PTHR47683:SF4">
    <property type="entry name" value="PSEUDOURIDINE SYNTHASE"/>
    <property type="match status" value="1"/>
</dbReference>
<dbReference type="Gene3D" id="3.30.70.580">
    <property type="entry name" value="Pseudouridine synthase I, catalytic domain, N-terminal subdomain"/>
    <property type="match status" value="1"/>
</dbReference>